<dbReference type="PANTHER" id="PTHR30471">
    <property type="entry name" value="DNA REPAIR PROTEIN RADC"/>
    <property type="match status" value="1"/>
</dbReference>
<dbReference type="CDD" id="cd08071">
    <property type="entry name" value="MPN_DUF2466"/>
    <property type="match status" value="1"/>
</dbReference>
<keyword evidence="2" id="KW-0479">Metal-binding</keyword>
<sequence>MKNKVNEIRITYKERVKSSFWKKVNSSKDAADLLYEHWSKDNIEVHETFKIVLLNNSNKVKGIYQLSTGGITGVLVDVRLIFAVLLKSLSVAFVLAHNHPSGTLRPSEADRKITNKIKKAAQLLDITLLDHLIIVPNGEYFSFADEGIL</sequence>
<keyword evidence="4" id="KW-0862">Zinc</keyword>
<evidence type="ECO:0000256" key="2">
    <source>
        <dbReference type="ARBA" id="ARBA00022723"/>
    </source>
</evidence>
<proteinExistence type="predicted"/>
<dbReference type="InterPro" id="IPR025657">
    <property type="entry name" value="RadC_JAB"/>
</dbReference>
<keyword evidence="8" id="KW-1185">Reference proteome</keyword>
<dbReference type="Proteomes" id="UP001250656">
    <property type="component" value="Unassembled WGS sequence"/>
</dbReference>
<keyword evidence="1" id="KW-0645">Protease</keyword>
<feature type="domain" description="MPN" evidence="6">
    <location>
        <begin position="23"/>
        <end position="149"/>
    </location>
</feature>
<dbReference type="InterPro" id="IPR020891">
    <property type="entry name" value="UPF0758_CS"/>
</dbReference>
<evidence type="ECO:0000313" key="8">
    <source>
        <dbReference type="Proteomes" id="UP001250656"/>
    </source>
</evidence>
<keyword evidence="5" id="KW-0482">Metalloprotease</keyword>
<dbReference type="InterPro" id="IPR001405">
    <property type="entry name" value="UPF0758"/>
</dbReference>
<comment type="caution">
    <text evidence="7">The sequence shown here is derived from an EMBL/GenBank/DDBJ whole genome shotgun (WGS) entry which is preliminary data.</text>
</comment>
<evidence type="ECO:0000256" key="5">
    <source>
        <dbReference type="ARBA" id="ARBA00023049"/>
    </source>
</evidence>
<evidence type="ECO:0000256" key="1">
    <source>
        <dbReference type="ARBA" id="ARBA00022670"/>
    </source>
</evidence>
<evidence type="ECO:0000259" key="6">
    <source>
        <dbReference type="PROSITE" id="PS50249"/>
    </source>
</evidence>
<evidence type="ECO:0000256" key="4">
    <source>
        <dbReference type="ARBA" id="ARBA00022833"/>
    </source>
</evidence>
<evidence type="ECO:0000313" key="7">
    <source>
        <dbReference type="EMBL" id="MDT7828387.1"/>
    </source>
</evidence>
<dbReference type="InterPro" id="IPR037518">
    <property type="entry name" value="MPN"/>
</dbReference>
<name>A0ABU3L5J9_9FLAO</name>
<protein>
    <submittedName>
        <fullName evidence="7">JAB domain-containing protein</fullName>
    </submittedName>
</protein>
<evidence type="ECO:0000256" key="3">
    <source>
        <dbReference type="ARBA" id="ARBA00022801"/>
    </source>
</evidence>
<dbReference type="PROSITE" id="PS01302">
    <property type="entry name" value="UPF0758"/>
    <property type="match status" value="1"/>
</dbReference>
<dbReference type="RefSeq" id="WP_314013679.1">
    <property type="nucleotide sequence ID" value="NZ_JAVTTP010000001.1"/>
</dbReference>
<dbReference type="PROSITE" id="PS50249">
    <property type="entry name" value="MPN"/>
    <property type="match status" value="1"/>
</dbReference>
<accession>A0ABU3L5J9</accession>
<dbReference type="Gene3D" id="3.40.140.10">
    <property type="entry name" value="Cytidine Deaminase, domain 2"/>
    <property type="match status" value="1"/>
</dbReference>
<dbReference type="PANTHER" id="PTHR30471:SF3">
    <property type="entry name" value="UPF0758 PROTEIN YEES-RELATED"/>
    <property type="match status" value="1"/>
</dbReference>
<gene>
    <name evidence="7" type="ORF">RQM65_06905</name>
</gene>
<dbReference type="EMBL" id="JAVTTP010000001">
    <property type="protein sequence ID" value="MDT7828387.1"/>
    <property type="molecule type" value="Genomic_DNA"/>
</dbReference>
<organism evidence="7 8">
    <name type="scientific">Pricia mediterranea</name>
    <dbReference type="NCBI Taxonomy" id="3076079"/>
    <lineage>
        <taxon>Bacteria</taxon>
        <taxon>Pseudomonadati</taxon>
        <taxon>Bacteroidota</taxon>
        <taxon>Flavobacteriia</taxon>
        <taxon>Flavobacteriales</taxon>
        <taxon>Flavobacteriaceae</taxon>
        <taxon>Pricia</taxon>
    </lineage>
</organism>
<keyword evidence="3" id="KW-0378">Hydrolase</keyword>
<reference evidence="7 8" key="1">
    <citation type="submission" date="2023-09" db="EMBL/GenBank/DDBJ databases">
        <title>Novel taxa isolated from Blanes Bay.</title>
        <authorList>
            <person name="Rey-Velasco X."/>
            <person name="Lucena T."/>
        </authorList>
    </citation>
    <scope>NUCLEOTIDE SEQUENCE [LARGE SCALE GENOMIC DNA]</scope>
    <source>
        <strain evidence="7 8">S334</strain>
    </source>
</reference>
<dbReference type="Pfam" id="PF04002">
    <property type="entry name" value="RadC"/>
    <property type="match status" value="1"/>
</dbReference>